<evidence type="ECO:0000313" key="2">
    <source>
        <dbReference type="Proteomes" id="UP000574769"/>
    </source>
</evidence>
<protein>
    <submittedName>
        <fullName evidence="1">Uncharacterized protein</fullName>
    </submittedName>
</protein>
<accession>A0A7W7EYP5</accession>
<sequence>MGADCRSGHLGCGRKHRFPLCGCPIKPGVTSISGPVVASGGEGMTVLTILVFGGH</sequence>
<dbReference type="AlphaFoldDB" id="A0A7W7EYP5"/>
<name>A0A7W7EYP5_9SPHN</name>
<comment type="caution">
    <text evidence="1">The sequence shown here is derived from an EMBL/GenBank/DDBJ whole genome shotgun (WGS) entry which is preliminary data.</text>
</comment>
<evidence type="ECO:0000313" key="1">
    <source>
        <dbReference type="EMBL" id="MBB4618391.1"/>
    </source>
</evidence>
<dbReference type="Proteomes" id="UP000574769">
    <property type="component" value="Unassembled WGS sequence"/>
</dbReference>
<keyword evidence="2" id="KW-1185">Reference proteome</keyword>
<dbReference type="EMBL" id="JACHNY010000005">
    <property type="protein sequence ID" value="MBB4618391.1"/>
    <property type="molecule type" value="Genomic_DNA"/>
</dbReference>
<organism evidence="1 2">
    <name type="scientific">Sphingomonas abaci</name>
    <dbReference type="NCBI Taxonomy" id="237611"/>
    <lineage>
        <taxon>Bacteria</taxon>
        <taxon>Pseudomonadati</taxon>
        <taxon>Pseudomonadota</taxon>
        <taxon>Alphaproteobacteria</taxon>
        <taxon>Sphingomonadales</taxon>
        <taxon>Sphingomonadaceae</taxon>
        <taxon>Sphingomonas</taxon>
    </lineage>
</organism>
<gene>
    <name evidence="1" type="ORF">GGQ96_002534</name>
</gene>
<proteinExistence type="predicted"/>
<reference evidence="1 2" key="1">
    <citation type="submission" date="2020-08" db="EMBL/GenBank/DDBJ databases">
        <title>Genomic Encyclopedia of Type Strains, Phase IV (KMG-IV): sequencing the most valuable type-strain genomes for metagenomic binning, comparative biology and taxonomic classification.</title>
        <authorList>
            <person name="Goeker M."/>
        </authorList>
    </citation>
    <scope>NUCLEOTIDE SEQUENCE [LARGE SCALE GENOMIC DNA]</scope>
    <source>
        <strain evidence="1 2">DSM 15867</strain>
    </source>
</reference>